<dbReference type="CDD" id="cd14863">
    <property type="entry name" value="Fe-ADH-like"/>
    <property type="match status" value="1"/>
</dbReference>
<dbReference type="PANTHER" id="PTHR11496:SF83">
    <property type="entry name" value="HYDROXYACID-OXOACID TRANSHYDROGENASE, MITOCHONDRIAL"/>
    <property type="match status" value="1"/>
</dbReference>
<dbReference type="FunFam" id="3.40.50.1970:FF:000003">
    <property type="entry name" value="Alcohol dehydrogenase, iron-containing"/>
    <property type="match status" value="1"/>
</dbReference>
<sequence>MGEYMLEQKVKLLCGPGKASEIGSLAAKLGKKKALLVTDKGIVATGIHNRVVDSLEQAGVNCVVFDGVVPDPTAQNVADGYKMCADHQCDLVIGMGGGSPMDTSKAINLLRFNPEPILRYADPQTSMEPAPGLIVIPTTSGTGSEMSDGLVISSDGVKHPILAPAAGAQFAVIDPELMVGIPPRLTQATGLDALSHAMEGYTSTAADTATDIINESLMRTIVEWLPKAVENGGDVEARQQMAVCASMAGWMLQYSHTNAGHSIAHILGSHYHIPHGEACAYATPWVLEFNAAAMPDRVMKIGRILGASFKGGETPEEIGAIARDAFIHFCDVTLGKLDITRYEVDKATFSSAADDIAGELFQVFNPRKMEPADALDILNKIFA</sequence>
<feature type="domain" description="Fe-containing alcohol dehydrogenase-like C-terminal" evidence="3">
    <location>
        <begin position="188"/>
        <end position="381"/>
    </location>
</feature>
<dbReference type="Pfam" id="PF00465">
    <property type="entry name" value="Fe-ADH"/>
    <property type="match status" value="1"/>
</dbReference>
<evidence type="ECO:0000259" key="3">
    <source>
        <dbReference type="Pfam" id="PF25137"/>
    </source>
</evidence>
<dbReference type="GO" id="GO:0046872">
    <property type="term" value="F:metal ion binding"/>
    <property type="evidence" value="ECO:0007669"/>
    <property type="project" value="InterPro"/>
</dbReference>
<evidence type="ECO:0000256" key="1">
    <source>
        <dbReference type="ARBA" id="ARBA00023002"/>
    </source>
</evidence>
<dbReference type="RefSeq" id="WP_238053515.1">
    <property type="nucleotide sequence ID" value="NZ_JAKNGE010000010.1"/>
</dbReference>
<dbReference type="Gene3D" id="1.20.1090.10">
    <property type="entry name" value="Dehydroquinate synthase-like - alpha domain"/>
    <property type="match status" value="1"/>
</dbReference>
<dbReference type="InterPro" id="IPR001670">
    <property type="entry name" value="ADH_Fe/GldA"/>
</dbReference>
<evidence type="ECO:0000313" key="4">
    <source>
        <dbReference type="EMBL" id="MCG4745635.1"/>
    </source>
</evidence>
<dbReference type="Gene3D" id="3.40.50.1970">
    <property type="match status" value="1"/>
</dbReference>
<dbReference type="InterPro" id="IPR039697">
    <property type="entry name" value="Alcohol_dehydrogenase_Fe"/>
</dbReference>
<dbReference type="Pfam" id="PF25137">
    <property type="entry name" value="ADH_Fe_C"/>
    <property type="match status" value="1"/>
</dbReference>
<gene>
    <name evidence="4" type="ORF">L0N08_09465</name>
</gene>
<evidence type="ECO:0000313" key="5">
    <source>
        <dbReference type="Proteomes" id="UP001299608"/>
    </source>
</evidence>
<dbReference type="InterPro" id="IPR056798">
    <property type="entry name" value="ADH_Fe_C"/>
</dbReference>
<dbReference type="GO" id="GO:0004022">
    <property type="term" value="F:alcohol dehydrogenase (NAD+) activity"/>
    <property type="evidence" value="ECO:0007669"/>
    <property type="project" value="TreeGrafter"/>
</dbReference>
<reference evidence="4" key="1">
    <citation type="submission" date="2022-01" db="EMBL/GenBank/DDBJ databases">
        <title>Collection of gut derived symbiotic bacterial strains cultured from healthy donors.</title>
        <authorList>
            <person name="Lin H."/>
            <person name="Kohout C."/>
            <person name="Waligurski E."/>
            <person name="Pamer E.G."/>
        </authorList>
    </citation>
    <scope>NUCLEOTIDE SEQUENCE</scope>
    <source>
        <strain evidence="4">DFI.6.55</strain>
    </source>
</reference>
<comment type="caution">
    <text evidence="4">The sequence shown here is derived from an EMBL/GenBank/DDBJ whole genome shotgun (WGS) entry which is preliminary data.</text>
</comment>
<accession>A0AAW5BYG3</accession>
<evidence type="ECO:0000259" key="2">
    <source>
        <dbReference type="Pfam" id="PF00465"/>
    </source>
</evidence>
<organism evidence="4 5">
    <name type="scientific">Enterocloster aldenensis</name>
    <dbReference type="NCBI Taxonomy" id="358742"/>
    <lineage>
        <taxon>Bacteria</taxon>
        <taxon>Bacillati</taxon>
        <taxon>Bacillota</taxon>
        <taxon>Clostridia</taxon>
        <taxon>Lachnospirales</taxon>
        <taxon>Lachnospiraceae</taxon>
        <taxon>Enterocloster</taxon>
    </lineage>
</organism>
<feature type="domain" description="Alcohol dehydrogenase iron-type/glycerol dehydrogenase GldA" evidence="2">
    <location>
        <begin position="11"/>
        <end position="175"/>
    </location>
</feature>
<dbReference type="AlphaFoldDB" id="A0AAW5BYG3"/>
<dbReference type="EMBL" id="JAKNGE010000010">
    <property type="protein sequence ID" value="MCG4745635.1"/>
    <property type="molecule type" value="Genomic_DNA"/>
</dbReference>
<dbReference type="SUPFAM" id="SSF56796">
    <property type="entry name" value="Dehydroquinate synthase-like"/>
    <property type="match status" value="1"/>
</dbReference>
<dbReference type="Proteomes" id="UP001299608">
    <property type="component" value="Unassembled WGS sequence"/>
</dbReference>
<proteinExistence type="predicted"/>
<protein>
    <submittedName>
        <fullName evidence="4">Iron-containing alcohol dehydrogenase</fullName>
    </submittedName>
</protein>
<name>A0AAW5BYG3_9FIRM</name>
<keyword evidence="1" id="KW-0560">Oxidoreductase</keyword>
<dbReference type="PANTHER" id="PTHR11496">
    <property type="entry name" value="ALCOHOL DEHYDROGENASE"/>
    <property type="match status" value="1"/>
</dbReference>